<protein>
    <submittedName>
        <fullName evidence="1">HAD family phosphatase</fullName>
    </submittedName>
</protein>
<evidence type="ECO:0000313" key="1">
    <source>
        <dbReference type="EMBL" id="AZS31277.1"/>
    </source>
</evidence>
<accession>A0A3Q9ISW9</accession>
<dbReference type="InterPro" id="IPR006379">
    <property type="entry name" value="HAD-SF_hydro_IIB"/>
</dbReference>
<dbReference type="GO" id="GO:0016791">
    <property type="term" value="F:phosphatase activity"/>
    <property type="evidence" value="ECO:0007669"/>
    <property type="project" value="TreeGrafter"/>
</dbReference>
<organism evidence="1 2">
    <name type="scientific">Butyricimonas faecalis</name>
    <dbReference type="NCBI Taxonomy" id="2093856"/>
    <lineage>
        <taxon>Bacteria</taxon>
        <taxon>Pseudomonadati</taxon>
        <taxon>Bacteroidota</taxon>
        <taxon>Bacteroidia</taxon>
        <taxon>Bacteroidales</taxon>
        <taxon>Odoribacteraceae</taxon>
        <taxon>Butyricimonas</taxon>
    </lineage>
</organism>
<proteinExistence type="predicted"/>
<dbReference type="NCBIfam" id="TIGR01484">
    <property type="entry name" value="HAD-SF-IIB"/>
    <property type="match status" value="1"/>
</dbReference>
<dbReference type="PANTHER" id="PTHR10000:SF8">
    <property type="entry name" value="HAD SUPERFAMILY HYDROLASE-LIKE, TYPE 3"/>
    <property type="match status" value="1"/>
</dbReference>
<dbReference type="AlphaFoldDB" id="A0A3Q9ISW9"/>
<dbReference type="GO" id="GO:0005829">
    <property type="term" value="C:cytosol"/>
    <property type="evidence" value="ECO:0007669"/>
    <property type="project" value="TreeGrafter"/>
</dbReference>
<dbReference type="InterPro" id="IPR036412">
    <property type="entry name" value="HAD-like_sf"/>
</dbReference>
<dbReference type="Proteomes" id="UP000270673">
    <property type="component" value="Chromosome"/>
</dbReference>
<dbReference type="GO" id="GO:0000287">
    <property type="term" value="F:magnesium ion binding"/>
    <property type="evidence" value="ECO:0007669"/>
    <property type="project" value="TreeGrafter"/>
</dbReference>
<dbReference type="EMBL" id="CP032819">
    <property type="protein sequence ID" value="AZS31277.1"/>
    <property type="molecule type" value="Genomic_DNA"/>
</dbReference>
<dbReference type="SUPFAM" id="SSF56784">
    <property type="entry name" value="HAD-like"/>
    <property type="match status" value="1"/>
</dbReference>
<sequence>MIKAIIIDLDGTTLPRNWHQISEENREALEEAGRQGVVRILATGRSVFSLNNTLPEGLPVDYMVFSSGAGIMRWGDKEILLTRELSAEETLDIATHLWKYDINFTIQQRIPDNHHFYYRNISSLHEDFRRRIENYPGLGTPISSIDEIRDGATQFLVILDAKQLQLHGDIQQKLSTYSVIRSTSPIDNQAIWTEVFAPDVNKGTSCQLLLDQLGIHYDECAGLGNDYNDLDFLKRCGHPFIVSNASQPLRDQFDNMPADEDNGLAVFIRHALNL</sequence>
<dbReference type="RefSeq" id="WP_106481684.1">
    <property type="nucleotide sequence ID" value="NZ_CP032819.1"/>
</dbReference>
<gene>
    <name evidence="1" type="ORF">D8S85_18110</name>
</gene>
<dbReference type="OrthoDB" id="9814970at2"/>
<dbReference type="Pfam" id="PF08282">
    <property type="entry name" value="Hydrolase_3"/>
    <property type="match status" value="1"/>
</dbReference>
<name>A0A3Q9ISW9_9BACT</name>
<dbReference type="InterPro" id="IPR023214">
    <property type="entry name" value="HAD_sf"/>
</dbReference>
<reference evidence="1 2" key="1">
    <citation type="submission" date="2018-10" db="EMBL/GenBank/DDBJ databases">
        <title>Butyricimonas faecalis sp. nov., isolated from human faeces and emended description of the genus Butyricimonas.</title>
        <authorList>
            <person name="Le Roy T."/>
            <person name="Van der Smissen P."/>
            <person name="Paquot A."/>
            <person name="Delzenne N."/>
            <person name="Muccioli G."/>
            <person name="Collet J.-F."/>
            <person name="Cani P.D."/>
        </authorList>
    </citation>
    <scope>NUCLEOTIDE SEQUENCE [LARGE SCALE GENOMIC DNA]</scope>
    <source>
        <strain evidence="1 2">H184</strain>
    </source>
</reference>
<dbReference type="Gene3D" id="3.30.1240.10">
    <property type="match status" value="1"/>
</dbReference>
<dbReference type="PANTHER" id="PTHR10000">
    <property type="entry name" value="PHOSPHOSERINE PHOSPHATASE"/>
    <property type="match status" value="1"/>
</dbReference>
<dbReference type="Gene3D" id="3.40.50.1000">
    <property type="entry name" value="HAD superfamily/HAD-like"/>
    <property type="match status" value="1"/>
</dbReference>
<keyword evidence="2" id="KW-1185">Reference proteome</keyword>
<dbReference type="KEGG" id="buy:D8S85_18110"/>
<evidence type="ECO:0000313" key="2">
    <source>
        <dbReference type="Proteomes" id="UP000270673"/>
    </source>
</evidence>